<dbReference type="Proteomes" id="UP001501183">
    <property type="component" value="Unassembled WGS sequence"/>
</dbReference>
<keyword evidence="5" id="KW-1133">Transmembrane helix</keyword>
<dbReference type="InterPro" id="IPR003369">
    <property type="entry name" value="TatA/B/E"/>
</dbReference>
<gene>
    <name evidence="9" type="primary">tatB_2</name>
    <name evidence="9" type="ORF">GCM10023094_34630</name>
</gene>
<evidence type="ECO:0000313" key="10">
    <source>
        <dbReference type="Proteomes" id="UP001501183"/>
    </source>
</evidence>
<dbReference type="EMBL" id="BAABFB010000051">
    <property type="protein sequence ID" value="GAA4483260.1"/>
    <property type="molecule type" value="Genomic_DNA"/>
</dbReference>
<dbReference type="Gene3D" id="1.20.5.3310">
    <property type="match status" value="1"/>
</dbReference>
<sequence length="122" mass="13301">MFSNIGSDKMIILFVTALVVLGPERLPGALHQSLQFLRHARDYAGGATEQLRDELRPTLDELGQVFPQPTRHPDIAPRIVMSTHHDTEGTIAGRHDVPAEDPVPHAPTAPASDAPEGRDEDV</sequence>
<evidence type="ECO:0000256" key="2">
    <source>
        <dbReference type="ARBA" id="ARBA00022448"/>
    </source>
</evidence>
<comment type="subcellular location">
    <subcellularLocation>
        <location evidence="1">Membrane</location>
        <topology evidence="1">Single-pass membrane protein</topology>
    </subcellularLocation>
</comment>
<protein>
    <submittedName>
        <fullName evidence="9">Sec-independent protein translocase protein TatB</fullName>
    </submittedName>
</protein>
<dbReference type="PRINTS" id="PR01506">
    <property type="entry name" value="TATBPROTEIN"/>
</dbReference>
<evidence type="ECO:0000256" key="7">
    <source>
        <dbReference type="ARBA" id="ARBA00023136"/>
    </source>
</evidence>
<keyword evidence="7" id="KW-0472">Membrane</keyword>
<name>A0ABP8PAJ0_9NOCA</name>
<evidence type="ECO:0000256" key="1">
    <source>
        <dbReference type="ARBA" id="ARBA00004167"/>
    </source>
</evidence>
<keyword evidence="4" id="KW-0653">Protein transport</keyword>
<evidence type="ECO:0000256" key="3">
    <source>
        <dbReference type="ARBA" id="ARBA00022692"/>
    </source>
</evidence>
<reference evidence="10" key="1">
    <citation type="journal article" date="2019" name="Int. J. Syst. Evol. Microbiol.">
        <title>The Global Catalogue of Microorganisms (GCM) 10K type strain sequencing project: providing services to taxonomists for standard genome sequencing and annotation.</title>
        <authorList>
            <consortium name="The Broad Institute Genomics Platform"/>
            <consortium name="The Broad Institute Genome Sequencing Center for Infectious Disease"/>
            <person name="Wu L."/>
            <person name="Ma J."/>
        </authorList>
    </citation>
    <scope>NUCLEOTIDE SEQUENCE [LARGE SCALE GENOMIC DNA]</scope>
    <source>
        <strain evidence="10">JCM 32206</strain>
    </source>
</reference>
<dbReference type="Pfam" id="PF02416">
    <property type="entry name" value="TatA_B_E"/>
    <property type="match status" value="1"/>
</dbReference>
<keyword evidence="3" id="KW-0812">Transmembrane</keyword>
<accession>A0ABP8PAJ0</accession>
<keyword evidence="2" id="KW-0813">Transport</keyword>
<comment type="caution">
    <text evidence="9">The sequence shown here is derived from an EMBL/GenBank/DDBJ whole genome shotgun (WGS) entry which is preliminary data.</text>
</comment>
<evidence type="ECO:0000313" key="9">
    <source>
        <dbReference type="EMBL" id="GAA4483260.1"/>
    </source>
</evidence>
<feature type="region of interest" description="Disordered" evidence="8">
    <location>
        <begin position="82"/>
        <end position="122"/>
    </location>
</feature>
<proteinExistence type="predicted"/>
<feature type="compositionally biased region" description="Basic and acidic residues" evidence="8">
    <location>
        <begin position="83"/>
        <end position="98"/>
    </location>
</feature>
<keyword evidence="10" id="KW-1185">Reference proteome</keyword>
<keyword evidence="6" id="KW-0811">Translocation</keyword>
<dbReference type="RefSeq" id="WP_345347589.1">
    <property type="nucleotide sequence ID" value="NZ_BAABFB010000051.1"/>
</dbReference>
<organism evidence="9 10">
    <name type="scientific">Rhodococcus olei</name>
    <dbReference type="NCBI Taxonomy" id="2161675"/>
    <lineage>
        <taxon>Bacteria</taxon>
        <taxon>Bacillati</taxon>
        <taxon>Actinomycetota</taxon>
        <taxon>Actinomycetes</taxon>
        <taxon>Mycobacteriales</taxon>
        <taxon>Nocardiaceae</taxon>
        <taxon>Rhodococcus</taxon>
    </lineage>
</organism>
<evidence type="ECO:0000256" key="6">
    <source>
        <dbReference type="ARBA" id="ARBA00023010"/>
    </source>
</evidence>
<evidence type="ECO:0000256" key="4">
    <source>
        <dbReference type="ARBA" id="ARBA00022927"/>
    </source>
</evidence>
<evidence type="ECO:0000256" key="5">
    <source>
        <dbReference type="ARBA" id="ARBA00022989"/>
    </source>
</evidence>
<evidence type="ECO:0000256" key="8">
    <source>
        <dbReference type="SAM" id="MobiDB-lite"/>
    </source>
</evidence>